<feature type="compositionally biased region" description="Basic and acidic residues" evidence="1">
    <location>
        <begin position="578"/>
        <end position="598"/>
    </location>
</feature>
<accession>A0A7J6MID5</accession>
<comment type="caution">
    <text evidence="2">The sequence shown here is derived from an EMBL/GenBank/DDBJ whole genome shotgun (WGS) entry which is preliminary data.</text>
</comment>
<feature type="region of interest" description="Disordered" evidence="1">
    <location>
        <begin position="501"/>
        <end position="552"/>
    </location>
</feature>
<proteinExistence type="predicted"/>
<feature type="compositionally biased region" description="Basic residues" evidence="1">
    <location>
        <begin position="599"/>
        <end position="608"/>
    </location>
</feature>
<feature type="region of interest" description="Disordered" evidence="1">
    <location>
        <begin position="406"/>
        <end position="487"/>
    </location>
</feature>
<feature type="region of interest" description="Disordered" evidence="1">
    <location>
        <begin position="569"/>
        <end position="662"/>
    </location>
</feature>
<feature type="compositionally biased region" description="Basic and acidic residues" evidence="1">
    <location>
        <begin position="471"/>
        <end position="487"/>
    </location>
</feature>
<feature type="compositionally biased region" description="Polar residues" evidence="1">
    <location>
        <begin position="137"/>
        <end position="146"/>
    </location>
</feature>
<dbReference type="AlphaFoldDB" id="A0A7J6MID5"/>
<evidence type="ECO:0000256" key="1">
    <source>
        <dbReference type="SAM" id="MobiDB-lite"/>
    </source>
</evidence>
<organism evidence="2 3">
    <name type="scientific">Perkinsus olseni</name>
    <name type="common">Perkinsus atlanticus</name>
    <dbReference type="NCBI Taxonomy" id="32597"/>
    <lineage>
        <taxon>Eukaryota</taxon>
        <taxon>Sar</taxon>
        <taxon>Alveolata</taxon>
        <taxon>Perkinsozoa</taxon>
        <taxon>Perkinsea</taxon>
        <taxon>Perkinsida</taxon>
        <taxon>Perkinsidae</taxon>
        <taxon>Perkinsus</taxon>
    </lineage>
</organism>
<feature type="compositionally biased region" description="Basic and acidic residues" evidence="1">
    <location>
        <begin position="121"/>
        <end position="135"/>
    </location>
</feature>
<feature type="compositionally biased region" description="Low complexity" evidence="1">
    <location>
        <begin position="630"/>
        <end position="662"/>
    </location>
</feature>
<dbReference type="EMBL" id="JABAHT010000002">
    <property type="protein sequence ID" value="KAF4671303.1"/>
    <property type="molecule type" value="Genomic_DNA"/>
</dbReference>
<feature type="region of interest" description="Disordered" evidence="1">
    <location>
        <begin position="1"/>
        <end position="33"/>
    </location>
</feature>
<protein>
    <submittedName>
        <fullName evidence="2">Uncharacterized protein</fullName>
    </submittedName>
</protein>
<evidence type="ECO:0000313" key="3">
    <source>
        <dbReference type="Proteomes" id="UP000570595"/>
    </source>
</evidence>
<dbReference type="OrthoDB" id="10681828at2759"/>
<dbReference type="Proteomes" id="UP000570595">
    <property type="component" value="Unassembled WGS sequence"/>
</dbReference>
<evidence type="ECO:0000313" key="2">
    <source>
        <dbReference type="EMBL" id="KAF4671303.1"/>
    </source>
</evidence>
<name>A0A7J6MID5_PEROL</name>
<feature type="compositionally biased region" description="Low complexity" evidence="1">
    <location>
        <begin position="539"/>
        <end position="552"/>
    </location>
</feature>
<feature type="region of interest" description="Disordered" evidence="1">
    <location>
        <begin position="307"/>
        <end position="327"/>
    </location>
</feature>
<feature type="compositionally biased region" description="Basic residues" evidence="1">
    <location>
        <begin position="1"/>
        <end position="11"/>
    </location>
</feature>
<gene>
    <name evidence="2" type="ORF">FOZ61_003237</name>
</gene>
<reference evidence="2 3" key="1">
    <citation type="submission" date="2020-04" db="EMBL/GenBank/DDBJ databases">
        <title>Perkinsus olseni comparative genomics.</title>
        <authorList>
            <person name="Bogema D.R."/>
        </authorList>
    </citation>
    <scope>NUCLEOTIDE SEQUENCE [LARGE SCALE GENOMIC DNA]</scope>
    <source>
        <strain evidence="2">ATCC PRA-179</strain>
    </source>
</reference>
<feature type="compositionally biased region" description="Polar residues" evidence="1">
    <location>
        <begin position="449"/>
        <end position="459"/>
    </location>
</feature>
<feature type="region of interest" description="Disordered" evidence="1">
    <location>
        <begin position="107"/>
        <end position="146"/>
    </location>
</feature>
<sequence>MAPHEPRRRSPRLTTLEKGAKRQQHSSGVENRVGWEDLETKDWDCVWEASKLAEDSPITTSPLDFLPSSRASHHDHHPNLDAALEVLDFLETPEDFNRLVESFRAGAGGAVEGRPRSSSTHGEDEPRRGAHKGEAQRNASGIGISSISQTVERVRRQSWEMNQQAWIDEVLDEDGVPCGDTSGCTIVDEYGGVVLNKLMQLQVLPSTCVIAELHVQYAPQKGNMAAVGVAGGHAENKEEEDYWGLVNTCSVWPYDPLFRSPLGVLSHDQVERRDLAGMLGEIDKMKDSTYEEEAVAKFKARRQLNLKAQDAQREDAPLLTPRTSRPSDDVKEVVLSVSPDSADGLEDLTSPIIERKGDSHGADVVLGAGIEPAPREVPLVMTEPLCEPPPHPMVSSEAPAVVDGRSNMLDSPPRGGRPESPIKGVRSPASAGHAGVAGGTREGQAEDATVSSVSITTSRGEPIKRRRRRRAEIVAKAKPKETEEEKEERLKAIRVAIDETKGEVQRQHNKLSKWSVTKGKEESITAAATQPSLRRRSPARSTSSETSSVPVVSDKIKSLSASIKELLGSNRTTTTVEPAEKEETSSRRGVKREAEAAKKRPAKKPRQTKAKEAAAVPVAAPSPDTHGAEEPQSAAAEAPAKIPIPVGSPSSSSGVSSSVVASSPVSSGSALDDLYSALTSAVALGDEANASALPSGALQWRRRRIETQLSESLSTIRSLLLGDLWIFKVRERSTLLTNSALTKLIRNVKSFNALARGRYCTNILNFKNNGFHKQDEASCLQRSYKSGSIRRKSLTAFLDGYLLYSELQIFSSTGSRQLPQMGCSLGGRRLKINPLATRMVQVLTIAALAGFAALDFVRCPGRQKS</sequence>